<name>A0A143PUU5_LUTPR</name>
<dbReference type="EMBL" id="CP015136">
    <property type="protein sequence ID" value="AMY11943.1"/>
    <property type="molecule type" value="Genomic_DNA"/>
</dbReference>
<dbReference type="Proteomes" id="UP000076079">
    <property type="component" value="Chromosome"/>
</dbReference>
<feature type="compositionally biased region" description="Low complexity" evidence="1">
    <location>
        <begin position="42"/>
        <end position="55"/>
    </location>
</feature>
<dbReference type="AlphaFoldDB" id="A0A143PUU5"/>
<proteinExistence type="predicted"/>
<organism evidence="2 3">
    <name type="scientific">Luteitalea pratensis</name>
    <dbReference type="NCBI Taxonomy" id="1855912"/>
    <lineage>
        <taxon>Bacteria</taxon>
        <taxon>Pseudomonadati</taxon>
        <taxon>Acidobacteriota</taxon>
        <taxon>Vicinamibacteria</taxon>
        <taxon>Vicinamibacterales</taxon>
        <taxon>Vicinamibacteraceae</taxon>
        <taxon>Luteitalea</taxon>
    </lineage>
</organism>
<sequence>MNAHQHALAATLGALVTVGVAVLAARGSQQPAAAKPPPARPPAASLARPASPSRAPDAAGFIQRWLLLEPIRVSNQLTESAVQAAVTKYAFARSSMVPRDGQTVTVGDESAAWHAVDTLDYNVNLFHFAYALNKPTSNVLFWAVTVVHVPRDLPGMRLAIGSNAASVWWLDDEEVIALYNDRQAVIDDGVSKRVTLKKGAHVIRAAIVNAGGATDFCARFIDEDGHPVTGLTVSLAGEV</sequence>
<evidence type="ECO:0000313" key="3">
    <source>
        <dbReference type="Proteomes" id="UP000076079"/>
    </source>
</evidence>
<gene>
    <name evidence="2" type="ORF">LuPra_05213</name>
</gene>
<keyword evidence="3" id="KW-1185">Reference proteome</keyword>
<protein>
    <submittedName>
        <fullName evidence="2">Uncharacterized protein</fullName>
    </submittedName>
</protein>
<dbReference type="PATRIC" id="fig|1813736.3.peg.5486"/>
<reference evidence="3" key="2">
    <citation type="submission" date="2016-04" db="EMBL/GenBank/DDBJ databases">
        <title>First Complete Genome Sequence of a Subdivision 6 Acidobacterium.</title>
        <authorList>
            <person name="Huang S."/>
            <person name="Vieira S."/>
            <person name="Bunk B."/>
            <person name="Riedel T."/>
            <person name="Sproeer C."/>
            <person name="Overmann J."/>
        </authorList>
    </citation>
    <scope>NUCLEOTIDE SEQUENCE [LARGE SCALE GENOMIC DNA]</scope>
    <source>
        <strain evidence="3">DSM 100886 HEG_-6_39</strain>
    </source>
</reference>
<accession>A0A143PUU5</accession>
<dbReference type="STRING" id="1855912.LuPra_05213"/>
<evidence type="ECO:0000313" key="2">
    <source>
        <dbReference type="EMBL" id="AMY11943.1"/>
    </source>
</evidence>
<evidence type="ECO:0000256" key="1">
    <source>
        <dbReference type="SAM" id="MobiDB-lite"/>
    </source>
</evidence>
<dbReference type="OrthoDB" id="7546304at2"/>
<dbReference type="KEGG" id="abac:LuPra_05213"/>
<reference evidence="2 3" key="1">
    <citation type="journal article" date="2016" name="Genome Announc.">
        <title>First Complete Genome Sequence of a Subdivision 6 Acidobacterium Strain.</title>
        <authorList>
            <person name="Huang S."/>
            <person name="Vieira S."/>
            <person name="Bunk B."/>
            <person name="Riedel T."/>
            <person name="Sproer C."/>
            <person name="Overmann J."/>
        </authorList>
    </citation>
    <scope>NUCLEOTIDE SEQUENCE [LARGE SCALE GENOMIC DNA]</scope>
    <source>
        <strain evidence="3">DSM 100886 HEG_-6_39</strain>
    </source>
</reference>
<dbReference type="RefSeq" id="WP_110173447.1">
    <property type="nucleotide sequence ID" value="NZ_CP015136.1"/>
</dbReference>
<feature type="region of interest" description="Disordered" evidence="1">
    <location>
        <begin position="29"/>
        <end position="55"/>
    </location>
</feature>